<keyword evidence="2" id="KW-1185">Reference proteome</keyword>
<evidence type="ECO:0000313" key="1">
    <source>
        <dbReference type="EMBL" id="TWE13201.1"/>
    </source>
</evidence>
<dbReference type="EMBL" id="VIVQ01000001">
    <property type="protein sequence ID" value="TWE13201.1"/>
    <property type="molecule type" value="Genomic_DNA"/>
</dbReference>
<evidence type="ECO:0000313" key="2">
    <source>
        <dbReference type="Proteomes" id="UP000318297"/>
    </source>
</evidence>
<organism evidence="1 2">
    <name type="scientific">Rudaeicoccus suwonensis</name>
    <dbReference type="NCBI Taxonomy" id="657409"/>
    <lineage>
        <taxon>Bacteria</taxon>
        <taxon>Bacillati</taxon>
        <taxon>Actinomycetota</taxon>
        <taxon>Actinomycetes</taxon>
        <taxon>Micrococcales</taxon>
        <taxon>Dermacoccaceae</taxon>
        <taxon>Rudaeicoccus</taxon>
    </lineage>
</organism>
<proteinExistence type="predicted"/>
<dbReference type="PANTHER" id="PTHR37315">
    <property type="entry name" value="UPF0311 PROTEIN BLR7842"/>
    <property type="match status" value="1"/>
</dbReference>
<sequence length="158" mass="16901">MGHMPELPTLRPVHLAPLMTISAEIGAMVEVSGTRRYIPITGGAFTTRDGLRGVVLPGGADWQVVRPDGALEIEAHYALRTDAGDGIEVHSSGLRNITPELAARVAVGDDVDPGLYYFRTAIRMTTAAPALGHLDKMLAIATARRDRSAVLLDVHEVL</sequence>
<gene>
    <name evidence="1" type="ORF">BKA23_2030</name>
</gene>
<dbReference type="Gene3D" id="2.40.160.20">
    <property type="match status" value="1"/>
</dbReference>
<name>A0A561EC62_9MICO</name>
<dbReference type="Pfam" id="PF11578">
    <property type="entry name" value="DUF3237"/>
    <property type="match status" value="1"/>
</dbReference>
<protein>
    <submittedName>
        <fullName evidence="1">Uncharacterized protein DUF3237</fullName>
    </submittedName>
</protein>
<accession>A0A561EC62</accession>
<comment type="caution">
    <text evidence="1">The sequence shown here is derived from an EMBL/GenBank/DDBJ whole genome shotgun (WGS) entry which is preliminary data.</text>
</comment>
<dbReference type="PANTHER" id="PTHR37315:SF1">
    <property type="entry name" value="UPF0311 PROTEIN BLR7842"/>
    <property type="match status" value="1"/>
</dbReference>
<dbReference type="AlphaFoldDB" id="A0A561EC62"/>
<dbReference type="InterPro" id="IPR020915">
    <property type="entry name" value="UPF0311"/>
</dbReference>
<dbReference type="Proteomes" id="UP000318297">
    <property type="component" value="Unassembled WGS sequence"/>
</dbReference>
<reference evidence="1 2" key="1">
    <citation type="submission" date="2019-06" db="EMBL/GenBank/DDBJ databases">
        <title>Sequencing the genomes of 1000 actinobacteria strains.</title>
        <authorList>
            <person name="Klenk H.-P."/>
        </authorList>
    </citation>
    <scope>NUCLEOTIDE SEQUENCE [LARGE SCALE GENOMIC DNA]</scope>
    <source>
        <strain evidence="1 2">DSM 19560</strain>
    </source>
</reference>